<evidence type="ECO:0000256" key="7">
    <source>
        <dbReference type="ARBA" id="ARBA00023186"/>
    </source>
</evidence>
<evidence type="ECO:0000256" key="9">
    <source>
        <dbReference type="ARBA" id="ARBA00023306"/>
    </source>
</evidence>
<dbReference type="AlphaFoldDB" id="A0A0D8J437"/>
<organism evidence="17 20">
    <name type="scientific">Ruthenibacterium lactatiformans</name>
    <dbReference type="NCBI Taxonomy" id="1550024"/>
    <lineage>
        <taxon>Bacteria</taxon>
        <taxon>Bacillati</taxon>
        <taxon>Bacillota</taxon>
        <taxon>Clostridia</taxon>
        <taxon>Eubacteriales</taxon>
        <taxon>Oscillospiraceae</taxon>
        <taxon>Ruthenibacterium</taxon>
    </lineage>
</organism>
<evidence type="ECO:0000256" key="10">
    <source>
        <dbReference type="ARBA" id="ARBA00024849"/>
    </source>
</evidence>
<dbReference type="HAMAP" id="MF_00303">
    <property type="entry name" value="Trigger_factor_Tig"/>
    <property type="match status" value="1"/>
</dbReference>
<evidence type="ECO:0000256" key="13">
    <source>
        <dbReference type="PROSITE-ProRule" id="PRU00277"/>
    </source>
</evidence>
<dbReference type="Proteomes" id="UP000032483">
    <property type="component" value="Unassembled WGS sequence"/>
</dbReference>
<comment type="catalytic activity">
    <reaction evidence="1 12 13">
        <text>[protein]-peptidylproline (omega=180) = [protein]-peptidylproline (omega=0)</text>
        <dbReference type="Rhea" id="RHEA:16237"/>
        <dbReference type="Rhea" id="RHEA-COMP:10747"/>
        <dbReference type="Rhea" id="RHEA-COMP:10748"/>
        <dbReference type="ChEBI" id="CHEBI:83833"/>
        <dbReference type="ChEBI" id="CHEBI:83834"/>
        <dbReference type="EC" id="5.2.1.8"/>
    </reaction>
</comment>
<evidence type="ECO:0000259" key="16">
    <source>
        <dbReference type="PROSITE" id="PS50059"/>
    </source>
</evidence>
<proteinExistence type="inferred from homology"/>
<sequence length="438" mass="48859">MNLVKNEKLENNSHELQFSIDAEAFNAAIAKAFKREAGKYNIPGFRKGKAPRHMIEKMFGADVFHYDAINDLFPEAYEAAVAESGIEPVDRPEVDIVSASTEDGVVLKAVVTVKPEMKVGEYKGLKATKKVNTVEDAAVEAEIERMRERNARIITREGKAQDGDVTDIDFEGFVDGVAFEGGKGEHFSLTLGSGQFIPGFEEQVAGHEAGEEFEVNVTFPEQYQAEELAGKAATFKVKLHEVKTKELPAADDEFAKDVSEYDTLDELKASIRKGMEEQNEKNAELEVENDLVEQIVATLEGDIPPVMFESRIDEMVRDFEYRLQQQGLRLEDYIKYMGGDTAKFREGFKEQAEKQVKIRLALEAVAAAEGIAASEEDFENEVKRIADAYKMEVEKVRGIVPEAEVKKDLAVNKAIDFIKQNADVTVENVAPQKDEKAE</sequence>
<dbReference type="InterPro" id="IPR005215">
    <property type="entry name" value="Trig_fac"/>
</dbReference>
<comment type="caution">
    <text evidence="17">The sequence shown here is derived from an EMBL/GenBank/DDBJ whole genome shotgun (WGS) entry which is preliminary data.</text>
</comment>
<dbReference type="EMBL" id="WMZR01000018">
    <property type="protein sequence ID" value="MTS52494.1"/>
    <property type="molecule type" value="Genomic_DNA"/>
</dbReference>
<keyword evidence="6 12" id="KW-0697">Rotamase</keyword>
<dbReference type="InterPro" id="IPR027304">
    <property type="entry name" value="Trigger_fact/SurA_dom_sf"/>
</dbReference>
<keyword evidence="12" id="KW-0963">Cytoplasm</keyword>
<evidence type="ECO:0000256" key="12">
    <source>
        <dbReference type="HAMAP-Rule" id="MF_00303"/>
    </source>
</evidence>
<dbReference type="InterPro" id="IPR046357">
    <property type="entry name" value="PPIase_dom_sf"/>
</dbReference>
<gene>
    <name evidence="12 17" type="primary">tig</name>
    <name evidence="18" type="ORF">ASJ35_16315</name>
    <name evidence="19" type="ORF">GMD52_13220</name>
    <name evidence="17" type="ORF">TQ39_01670</name>
</gene>
<evidence type="ECO:0000313" key="22">
    <source>
        <dbReference type="Proteomes" id="UP000449193"/>
    </source>
</evidence>
<accession>A0A0W7TM94</accession>
<dbReference type="Gene3D" id="3.10.50.40">
    <property type="match status" value="1"/>
</dbReference>
<dbReference type="PIRSF" id="PIRSF003095">
    <property type="entry name" value="Trigger_factor"/>
    <property type="match status" value="1"/>
</dbReference>
<dbReference type="Proteomes" id="UP000053433">
    <property type="component" value="Unassembled WGS sequence"/>
</dbReference>
<keyword evidence="20" id="KW-1185">Reference proteome</keyword>
<dbReference type="PANTHER" id="PTHR30560:SF3">
    <property type="entry name" value="TRIGGER FACTOR-LIKE PROTEIN TIG, CHLOROPLASTIC"/>
    <property type="match status" value="1"/>
</dbReference>
<evidence type="ECO:0000256" key="4">
    <source>
        <dbReference type="ARBA" id="ARBA00016902"/>
    </source>
</evidence>
<evidence type="ECO:0000256" key="6">
    <source>
        <dbReference type="ARBA" id="ARBA00023110"/>
    </source>
</evidence>
<dbReference type="InterPro" id="IPR001179">
    <property type="entry name" value="PPIase_FKBP_dom"/>
</dbReference>
<dbReference type="PROSITE" id="PS50059">
    <property type="entry name" value="FKBP_PPIASE"/>
    <property type="match status" value="1"/>
</dbReference>
<reference evidence="17" key="1">
    <citation type="submission" date="2015-02" db="EMBL/GenBank/DDBJ databases">
        <title>A novel member of the family Ruminococcaceae isolated from human feces.</title>
        <authorList>
            <person name="Shkoporov A.N."/>
            <person name="Chaplin A.V."/>
            <person name="Motuzova O.V."/>
            <person name="Kafarskaia L.I."/>
            <person name="Khokhlova E.V."/>
            <person name="Efimov B.A."/>
        </authorList>
    </citation>
    <scope>NUCLEOTIDE SEQUENCE [LARGE SCALE GENOMIC DNA]</scope>
    <source>
        <strain evidence="17">585-1</strain>
    </source>
</reference>
<feature type="coiled-coil region" evidence="15">
    <location>
        <begin position="264"/>
        <end position="302"/>
    </location>
</feature>
<keyword evidence="5 12" id="KW-0132">Cell division</keyword>
<dbReference type="GO" id="GO:0051301">
    <property type="term" value="P:cell division"/>
    <property type="evidence" value="ECO:0007669"/>
    <property type="project" value="UniProtKB-KW"/>
</dbReference>
<dbReference type="GeneID" id="42855344"/>
<dbReference type="GO" id="GO:0043335">
    <property type="term" value="P:protein unfolding"/>
    <property type="evidence" value="ECO:0007669"/>
    <property type="project" value="TreeGrafter"/>
</dbReference>
<dbReference type="InterPro" id="IPR008881">
    <property type="entry name" value="Trigger_fac_ribosome-bd_bac"/>
</dbReference>
<dbReference type="InterPro" id="IPR036611">
    <property type="entry name" value="Trigger_fac_ribosome-bd_sf"/>
</dbReference>
<dbReference type="EC" id="5.2.1.8" evidence="3 12"/>
<comment type="subcellular location">
    <subcellularLocation>
        <location evidence="12">Cytoplasm</location>
    </subcellularLocation>
    <text evidence="12">About half TF is bound to the ribosome near the polypeptide exit tunnel while the other half is free in the cytoplasm.</text>
</comment>
<evidence type="ECO:0000313" key="20">
    <source>
        <dbReference type="Proteomes" id="UP000032483"/>
    </source>
</evidence>
<dbReference type="InterPro" id="IPR008880">
    <property type="entry name" value="Trigger_fac_C"/>
</dbReference>
<dbReference type="GO" id="GO:0003755">
    <property type="term" value="F:peptidyl-prolyl cis-trans isomerase activity"/>
    <property type="evidence" value="ECO:0007669"/>
    <property type="project" value="UniProtKB-UniRule"/>
</dbReference>
<dbReference type="GO" id="GO:0051083">
    <property type="term" value="P:'de novo' cotranslational protein folding"/>
    <property type="evidence" value="ECO:0007669"/>
    <property type="project" value="TreeGrafter"/>
</dbReference>
<evidence type="ECO:0000313" key="19">
    <source>
        <dbReference type="EMBL" id="MTS52494.1"/>
    </source>
</evidence>
<keyword evidence="15" id="KW-0175">Coiled coil</keyword>
<dbReference type="GO" id="GO:0043022">
    <property type="term" value="F:ribosome binding"/>
    <property type="evidence" value="ECO:0007669"/>
    <property type="project" value="TreeGrafter"/>
</dbReference>
<evidence type="ECO:0000256" key="14">
    <source>
        <dbReference type="RuleBase" id="RU003914"/>
    </source>
</evidence>
<dbReference type="PANTHER" id="PTHR30560">
    <property type="entry name" value="TRIGGER FACTOR CHAPERONE AND PEPTIDYL-PROLYL CIS/TRANS ISOMERASE"/>
    <property type="match status" value="1"/>
</dbReference>
<evidence type="ECO:0000313" key="21">
    <source>
        <dbReference type="Proteomes" id="UP000053433"/>
    </source>
</evidence>
<evidence type="ECO:0000256" key="1">
    <source>
        <dbReference type="ARBA" id="ARBA00000971"/>
    </source>
</evidence>
<evidence type="ECO:0000313" key="18">
    <source>
        <dbReference type="EMBL" id="KUE74963.1"/>
    </source>
</evidence>
<evidence type="ECO:0000256" key="8">
    <source>
        <dbReference type="ARBA" id="ARBA00023235"/>
    </source>
</evidence>
<comment type="domain">
    <text evidence="12">Consists of 3 domains; the N-terminus binds the ribosome, the middle domain has PPIase activity, while the C-terminus has intrinsic chaperone activity on its own.</text>
</comment>
<dbReference type="EMBL" id="LMUA01000034">
    <property type="protein sequence ID" value="KUE74963.1"/>
    <property type="molecule type" value="Genomic_DNA"/>
</dbReference>
<dbReference type="Gene3D" id="1.10.3120.10">
    <property type="entry name" value="Trigger factor, C-terminal domain"/>
    <property type="match status" value="1"/>
</dbReference>
<accession>A0A0D8J437</accession>
<evidence type="ECO:0000256" key="11">
    <source>
        <dbReference type="ARBA" id="ARBA00029986"/>
    </source>
</evidence>
<reference evidence="19 22" key="3">
    <citation type="journal article" date="2019" name="Nat. Med.">
        <title>A library of human gut bacterial isolates paired with longitudinal multiomics data enables mechanistic microbiome research.</title>
        <authorList>
            <person name="Poyet M."/>
            <person name="Groussin M."/>
            <person name="Gibbons S.M."/>
            <person name="Avila-Pacheco J."/>
            <person name="Jiang X."/>
            <person name="Kearney S.M."/>
            <person name="Perrotta A.R."/>
            <person name="Berdy B."/>
            <person name="Zhao S."/>
            <person name="Lieberman T.D."/>
            <person name="Swanson P.K."/>
            <person name="Smith M."/>
            <person name="Roesemann S."/>
            <person name="Alexander J.E."/>
            <person name="Rich S.A."/>
            <person name="Livny J."/>
            <person name="Vlamakis H."/>
            <person name="Clish C."/>
            <person name="Bullock K."/>
            <person name="Deik A."/>
            <person name="Scott J."/>
            <person name="Pierce K.A."/>
            <person name="Xavier R.J."/>
            <person name="Alm E.J."/>
        </authorList>
    </citation>
    <scope>NUCLEOTIDE SEQUENCE [LARGE SCALE GENOMIC DNA]</scope>
    <source>
        <strain evidence="19 22">BIOML-A7</strain>
    </source>
</reference>
<dbReference type="SUPFAM" id="SSF54534">
    <property type="entry name" value="FKBP-like"/>
    <property type="match status" value="1"/>
</dbReference>
<evidence type="ECO:0000256" key="3">
    <source>
        <dbReference type="ARBA" id="ARBA00013194"/>
    </source>
</evidence>
<dbReference type="Gene3D" id="3.30.70.1050">
    <property type="entry name" value="Trigger factor ribosome-binding domain"/>
    <property type="match status" value="1"/>
</dbReference>
<dbReference type="NCBIfam" id="TIGR00115">
    <property type="entry name" value="tig"/>
    <property type="match status" value="1"/>
</dbReference>
<keyword evidence="9 12" id="KW-0131">Cell cycle</keyword>
<dbReference type="SUPFAM" id="SSF102735">
    <property type="entry name" value="Trigger factor ribosome-binding domain"/>
    <property type="match status" value="1"/>
</dbReference>
<dbReference type="Pfam" id="PF00254">
    <property type="entry name" value="FKBP_C"/>
    <property type="match status" value="1"/>
</dbReference>
<name>A0A0D8J437_9FIRM</name>
<dbReference type="Pfam" id="PF05697">
    <property type="entry name" value="Trigger_N"/>
    <property type="match status" value="1"/>
</dbReference>
<dbReference type="GO" id="GO:0005737">
    <property type="term" value="C:cytoplasm"/>
    <property type="evidence" value="ECO:0007669"/>
    <property type="project" value="UniProtKB-SubCell"/>
</dbReference>
<dbReference type="InterPro" id="IPR037041">
    <property type="entry name" value="Trigger_fac_C_sf"/>
</dbReference>
<dbReference type="PATRIC" id="fig|1550024.3.peg.366"/>
<keyword evidence="7 12" id="KW-0143">Chaperone</keyword>
<evidence type="ECO:0000313" key="17">
    <source>
        <dbReference type="EMBL" id="KJF41529.1"/>
    </source>
</evidence>
<dbReference type="GO" id="GO:0015031">
    <property type="term" value="P:protein transport"/>
    <property type="evidence" value="ECO:0007669"/>
    <property type="project" value="UniProtKB-UniRule"/>
</dbReference>
<protein>
    <recommendedName>
        <fullName evidence="4 12">Trigger factor</fullName>
        <shortName evidence="12">TF</shortName>
        <ecNumber evidence="3 12">5.2.1.8</ecNumber>
    </recommendedName>
    <alternativeName>
        <fullName evidence="11 12">PPIase</fullName>
    </alternativeName>
</protein>
<reference evidence="18 21" key="2">
    <citation type="submission" date="2015-10" db="EMBL/GenBank/DDBJ databases">
        <title>A novel member of the family Ruminococcaceae isolated from human faeces.</title>
        <authorList>
            <person name="Shkoporov A.N."/>
            <person name="Chaplin A.V."/>
            <person name="Motuzova O.V."/>
            <person name="Kafarskaia L.I."/>
            <person name="Efimov B.A."/>
        </authorList>
    </citation>
    <scope>NUCLEOTIDE SEQUENCE [LARGE SCALE GENOMIC DNA]</scope>
    <source>
        <strain evidence="18 21">668</strain>
    </source>
</reference>
<dbReference type="EMBL" id="JXXK01000001">
    <property type="protein sequence ID" value="KJF41529.1"/>
    <property type="molecule type" value="Genomic_DNA"/>
</dbReference>
<dbReference type="SUPFAM" id="SSF109998">
    <property type="entry name" value="Triger factor/SurA peptide-binding domain-like"/>
    <property type="match status" value="1"/>
</dbReference>
<evidence type="ECO:0000256" key="5">
    <source>
        <dbReference type="ARBA" id="ARBA00022618"/>
    </source>
</evidence>
<evidence type="ECO:0000256" key="2">
    <source>
        <dbReference type="ARBA" id="ARBA00005464"/>
    </source>
</evidence>
<evidence type="ECO:0000256" key="15">
    <source>
        <dbReference type="SAM" id="Coils"/>
    </source>
</evidence>
<comment type="function">
    <text evidence="10 12">Involved in protein export. Acts as a chaperone by maintaining the newly synthesized protein in an open conformation. Functions as a peptidyl-prolyl cis-trans isomerase.</text>
</comment>
<dbReference type="RefSeq" id="WP_050004316.1">
    <property type="nucleotide sequence ID" value="NZ_CAOJUJ010000049.1"/>
</dbReference>
<comment type="similarity">
    <text evidence="2 12 14">Belongs to the FKBP-type PPIase family. Tig subfamily.</text>
</comment>
<keyword evidence="8 12" id="KW-0413">Isomerase</keyword>
<dbReference type="FunFam" id="3.10.50.40:FF:000001">
    <property type="entry name" value="Trigger factor"/>
    <property type="match status" value="1"/>
</dbReference>
<dbReference type="Proteomes" id="UP000449193">
    <property type="component" value="Unassembled WGS sequence"/>
</dbReference>
<feature type="domain" description="PPIase FKBP-type" evidence="16">
    <location>
        <begin position="163"/>
        <end position="248"/>
    </location>
</feature>
<dbReference type="Pfam" id="PF05698">
    <property type="entry name" value="Trigger_C"/>
    <property type="match status" value="1"/>
</dbReference>
<dbReference type="GO" id="GO:0044183">
    <property type="term" value="F:protein folding chaperone"/>
    <property type="evidence" value="ECO:0007669"/>
    <property type="project" value="TreeGrafter"/>
</dbReference>